<dbReference type="Proteomes" id="UP000199493">
    <property type="component" value="Unassembled WGS sequence"/>
</dbReference>
<evidence type="ECO:0000259" key="7">
    <source>
        <dbReference type="PROSITE" id="PS50887"/>
    </source>
</evidence>
<dbReference type="InterPro" id="IPR000700">
    <property type="entry name" value="PAS-assoc_C"/>
</dbReference>
<dbReference type="InterPro" id="IPR001610">
    <property type="entry name" value="PAC"/>
</dbReference>
<dbReference type="SUPFAM" id="SSF55073">
    <property type="entry name" value="Nucleotide cyclase"/>
    <property type="match status" value="1"/>
</dbReference>
<sequence>MISEPSPKARSAAGGECQRKDGTPFWNDLYVSPVRDDQGHITHFVGVQHDISQHKAYEARLAYHATHDDLTRLPNRMQFEEKLHQRFAHAQESGERISVLFVDLDDFKPINDTLGHAVGDQVLIEVAKRLHAALRQADTVARLGGDEFVLLLTNIVDKGQVIDVAERLLPALAKPYCIAGHELYLTASVGIAMSQPDTPQPQTLIQQADMAMYKAKQQGRNAYAWFSHDINEVANERVSLRNDLQEAIDHQGFELHYQPLFNRHGRIDSVEALLRWPHPIKGYISPARFISLAEATGQIMPISEWVLQRACKDMLKLQRSGLGELRVAVNLSPLQFHRDSFLATLRQTLLDTGLPAEQLALELTEGILMDNTDAAINILNELHTMQVSVSIDDFGTGYSSLSYLKHLPISTIKIDRSFISEITNSDGDSAIVQGVISMAHHLGLNVVAEGVETNEQHQRLLAYRCDLFQGFGLAKPMPLAELERLMAEQEVSTSTNS</sequence>
<dbReference type="Gene3D" id="3.30.450.20">
    <property type="entry name" value="PAS domain"/>
    <property type="match status" value="1"/>
</dbReference>
<protein>
    <recommendedName>
        <fullName evidence="2">cyclic-guanylate-specific phosphodiesterase</fullName>
        <ecNumber evidence="2">3.1.4.52</ecNumber>
    </recommendedName>
</protein>
<dbReference type="SUPFAM" id="SSF55785">
    <property type="entry name" value="PYP-like sensor domain (PAS domain)"/>
    <property type="match status" value="1"/>
</dbReference>
<dbReference type="EMBL" id="FODB01000008">
    <property type="protein sequence ID" value="SEN35843.1"/>
    <property type="molecule type" value="Genomic_DNA"/>
</dbReference>
<feature type="domain" description="EAL" evidence="6">
    <location>
        <begin position="237"/>
        <end position="490"/>
    </location>
</feature>
<dbReference type="NCBIfam" id="TIGR00254">
    <property type="entry name" value="GGDEF"/>
    <property type="match status" value="1"/>
</dbReference>
<proteinExistence type="predicted"/>
<evidence type="ECO:0000256" key="2">
    <source>
        <dbReference type="ARBA" id="ARBA00012282"/>
    </source>
</evidence>
<dbReference type="AlphaFoldDB" id="A0A1H8FVR7"/>
<reference evidence="8 9" key="1">
    <citation type="submission" date="2016-10" db="EMBL/GenBank/DDBJ databases">
        <authorList>
            <person name="de Groot N.N."/>
        </authorList>
    </citation>
    <scope>NUCLEOTIDE SEQUENCE [LARGE SCALE GENOMIC DNA]</scope>
    <source>
        <strain evidence="8 9">558</strain>
    </source>
</reference>
<dbReference type="FunFam" id="3.20.20.450:FF:000001">
    <property type="entry name" value="Cyclic di-GMP phosphodiesterase yahA"/>
    <property type="match status" value="1"/>
</dbReference>
<dbReference type="FunFam" id="3.30.70.270:FF:000001">
    <property type="entry name" value="Diguanylate cyclase domain protein"/>
    <property type="match status" value="1"/>
</dbReference>
<dbReference type="RefSeq" id="WP_244154908.1">
    <property type="nucleotide sequence ID" value="NZ_FODB01000008.1"/>
</dbReference>
<dbReference type="SMART" id="SM00086">
    <property type="entry name" value="PAC"/>
    <property type="match status" value="1"/>
</dbReference>
<comment type="cofactor">
    <cofactor evidence="1">
        <name>Mg(2+)</name>
        <dbReference type="ChEBI" id="CHEBI:18420"/>
    </cofactor>
</comment>
<dbReference type="SMART" id="SM00052">
    <property type="entry name" value="EAL"/>
    <property type="match status" value="1"/>
</dbReference>
<dbReference type="Pfam" id="PF00990">
    <property type="entry name" value="GGDEF"/>
    <property type="match status" value="1"/>
</dbReference>
<dbReference type="Pfam" id="PF13426">
    <property type="entry name" value="PAS_9"/>
    <property type="match status" value="1"/>
</dbReference>
<dbReference type="PROSITE" id="PS50887">
    <property type="entry name" value="GGDEF"/>
    <property type="match status" value="1"/>
</dbReference>
<gene>
    <name evidence="8" type="ORF">SAMN04490369_100883</name>
</gene>
<dbReference type="STRING" id="77097.SAMN04490369_100883"/>
<evidence type="ECO:0000259" key="6">
    <source>
        <dbReference type="PROSITE" id="PS50883"/>
    </source>
</evidence>
<dbReference type="SUPFAM" id="SSF141868">
    <property type="entry name" value="EAL domain-like"/>
    <property type="match status" value="1"/>
</dbReference>
<evidence type="ECO:0000256" key="4">
    <source>
        <dbReference type="ARBA" id="ARBA00051114"/>
    </source>
</evidence>
<evidence type="ECO:0000313" key="8">
    <source>
        <dbReference type="EMBL" id="SEN35843.1"/>
    </source>
</evidence>
<dbReference type="PROSITE" id="PS50113">
    <property type="entry name" value="PAC"/>
    <property type="match status" value="1"/>
</dbReference>
<dbReference type="InterPro" id="IPR035965">
    <property type="entry name" value="PAS-like_dom_sf"/>
</dbReference>
<dbReference type="Pfam" id="PF00563">
    <property type="entry name" value="EAL"/>
    <property type="match status" value="1"/>
</dbReference>
<dbReference type="Gene3D" id="3.20.20.450">
    <property type="entry name" value="EAL domain"/>
    <property type="match status" value="1"/>
</dbReference>
<keyword evidence="3" id="KW-0973">c-di-GMP</keyword>
<dbReference type="GO" id="GO:0071111">
    <property type="term" value="F:cyclic-guanylate-specific phosphodiesterase activity"/>
    <property type="evidence" value="ECO:0007669"/>
    <property type="project" value="UniProtKB-EC"/>
</dbReference>
<feature type="domain" description="GGDEF" evidence="7">
    <location>
        <begin position="95"/>
        <end position="228"/>
    </location>
</feature>
<dbReference type="NCBIfam" id="TIGR00229">
    <property type="entry name" value="sensory_box"/>
    <property type="match status" value="1"/>
</dbReference>
<organism evidence="8 9">
    <name type="scientific">Vreelandella aquamarina</name>
    <dbReference type="NCBI Taxonomy" id="77097"/>
    <lineage>
        <taxon>Bacteria</taxon>
        <taxon>Pseudomonadati</taxon>
        <taxon>Pseudomonadota</taxon>
        <taxon>Gammaproteobacteria</taxon>
        <taxon>Oceanospirillales</taxon>
        <taxon>Halomonadaceae</taxon>
        <taxon>Vreelandella</taxon>
    </lineage>
</organism>
<comment type="catalytic activity">
    <reaction evidence="4">
        <text>3',3'-c-di-GMP + H2O = 5'-phosphoguanylyl(3'-&gt;5')guanosine + H(+)</text>
        <dbReference type="Rhea" id="RHEA:24902"/>
        <dbReference type="ChEBI" id="CHEBI:15377"/>
        <dbReference type="ChEBI" id="CHEBI:15378"/>
        <dbReference type="ChEBI" id="CHEBI:58754"/>
        <dbReference type="ChEBI" id="CHEBI:58805"/>
        <dbReference type="EC" id="3.1.4.52"/>
    </reaction>
    <physiologicalReaction direction="left-to-right" evidence="4">
        <dbReference type="Rhea" id="RHEA:24903"/>
    </physiologicalReaction>
</comment>
<dbReference type="Gene3D" id="3.30.70.270">
    <property type="match status" value="1"/>
</dbReference>
<dbReference type="CDD" id="cd01949">
    <property type="entry name" value="GGDEF"/>
    <property type="match status" value="1"/>
</dbReference>
<evidence type="ECO:0000313" key="9">
    <source>
        <dbReference type="Proteomes" id="UP000199493"/>
    </source>
</evidence>
<feature type="domain" description="PAC" evidence="5">
    <location>
        <begin position="11"/>
        <end position="63"/>
    </location>
</feature>
<dbReference type="GO" id="GO:0071732">
    <property type="term" value="P:cellular response to nitric oxide"/>
    <property type="evidence" value="ECO:0007669"/>
    <property type="project" value="UniProtKB-ARBA"/>
</dbReference>
<dbReference type="InterPro" id="IPR000160">
    <property type="entry name" value="GGDEF_dom"/>
</dbReference>
<dbReference type="InterPro" id="IPR043128">
    <property type="entry name" value="Rev_trsase/Diguanyl_cyclase"/>
</dbReference>
<dbReference type="PROSITE" id="PS50883">
    <property type="entry name" value="EAL"/>
    <property type="match status" value="1"/>
</dbReference>
<dbReference type="CDD" id="cd01948">
    <property type="entry name" value="EAL"/>
    <property type="match status" value="1"/>
</dbReference>
<name>A0A1H8FVR7_9GAMM</name>
<evidence type="ECO:0000256" key="1">
    <source>
        <dbReference type="ARBA" id="ARBA00001946"/>
    </source>
</evidence>
<accession>A0A1H8FVR7</accession>
<dbReference type="SMART" id="SM00267">
    <property type="entry name" value="GGDEF"/>
    <property type="match status" value="1"/>
</dbReference>
<dbReference type="InterPro" id="IPR000014">
    <property type="entry name" value="PAS"/>
</dbReference>
<dbReference type="EC" id="3.1.4.52" evidence="2"/>
<dbReference type="PANTHER" id="PTHR44757">
    <property type="entry name" value="DIGUANYLATE CYCLASE DGCP"/>
    <property type="match status" value="1"/>
</dbReference>
<dbReference type="InterPro" id="IPR029787">
    <property type="entry name" value="Nucleotide_cyclase"/>
</dbReference>
<dbReference type="InterPro" id="IPR001633">
    <property type="entry name" value="EAL_dom"/>
</dbReference>
<dbReference type="PANTHER" id="PTHR44757:SF2">
    <property type="entry name" value="BIOFILM ARCHITECTURE MAINTENANCE PROTEIN MBAA"/>
    <property type="match status" value="1"/>
</dbReference>
<evidence type="ECO:0000259" key="5">
    <source>
        <dbReference type="PROSITE" id="PS50113"/>
    </source>
</evidence>
<dbReference type="InterPro" id="IPR052155">
    <property type="entry name" value="Biofilm_reg_signaling"/>
</dbReference>
<dbReference type="InterPro" id="IPR035919">
    <property type="entry name" value="EAL_sf"/>
</dbReference>
<evidence type="ECO:0000256" key="3">
    <source>
        <dbReference type="ARBA" id="ARBA00022636"/>
    </source>
</evidence>